<proteinExistence type="predicted"/>
<keyword evidence="3" id="KW-1185">Reference proteome</keyword>
<feature type="region of interest" description="Disordered" evidence="1">
    <location>
        <begin position="170"/>
        <end position="194"/>
    </location>
</feature>
<evidence type="ECO:0000256" key="1">
    <source>
        <dbReference type="SAM" id="MobiDB-lite"/>
    </source>
</evidence>
<gene>
    <name evidence="2" type="ORF">IWX90DRAFT_476938</name>
</gene>
<dbReference type="Proteomes" id="UP001456524">
    <property type="component" value="Unassembled WGS sequence"/>
</dbReference>
<reference evidence="2 3" key="1">
    <citation type="journal article" date="2022" name="G3 (Bethesda)">
        <title>Enemy or ally: a genomic approach to elucidate the lifestyle of Phyllosticta citrichinaensis.</title>
        <authorList>
            <person name="Buijs V.A."/>
            <person name="Groenewald J.Z."/>
            <person name="Haridas S."/>
            <person name="LaButti K.M."/>
            <person name="Lipzen A."/>
            <person name="Martin F.M."/>
            <person name="Barry K."/>
            <person name="Grigoriev I.V."/>
            <person name="Crous P.W."/>
            <person name="Seidl M.F."/>
        </authorList>
    </citation>
    <scope>NUCLEOTIDE SEQUENCE [LARGE SCALE GENOMIC DNA]</scope>
    <source>
        <strain evidence="2 3">CBS 129764</strain>
    </source>
</reference>
<sequence>MAAMDRESLCVLFSIRLACDRWIDGVGDWQDWLTAHLPLNHPHSVRVESVQLPAAAGDDSVLIVSMPLELWQEFPSHGKKMYTFLSYMQDHRLQPSIWAKQMAISAALRPRRSFRLKREMPLFEGVEPARRRKILKGIRGGRLHAPEVVLSGESSDLRWADALASFTDHTTPVNLSTHPTPDHTPTARPAVPLPDPTRPLAWSLAYSNTRLRHHTTDSAPNRQIPALGKLGLGGRDMCEAGWTDGAVRVVKKSIRTQKESK</sequence>
<comment type="caution">
    <text evidence="2">The sequence shown here is derived from an EMBL/GenBank/DDBJ whole genome shotgun (WGS) entry which is preliminary data.</text>
</comment>
<name>A0ABR1XVP5_9PEZI</name>
<dbReference type="EMBL" id="JBBWUH010000004">
    <property type="protein sequence ID" value="KAK8169419.1"/>
    <property type="molecule type" value="Genomic_DNA"/>
</dbReference>
<organism evidence="2 3">
    <name type="scientific">Phyllosticta citrichinensis</name>
    <dbReference type="NCBI Taxonomy" id="1130410"/>
    <lineage>
        <taxon>Eukaryota</taxon>
        <taxon>Fungi</taxon>
        <taxon>Dikarya</taxon>
        <taxon>Ascomycota</taxon>
        <taxon>Pezizomycotina</taxon>
        <taxon>Dothideomycetes</taxon>
        <taxon>Dothideomycetes incertae sedis</taxon>
        <taxon>Botryosphaeriales</taxon>
        <taxon>Phyllostictaceae</taxon>
        <taxon>Phyllosticta</taxon>
    </lineage>
</organism>
<feature type="compositionally biased region" description="Polar residues" evidence="1">
    <location>
        <begin position="170"/>
        <end position="179"/>
    </location>
</feature>
<evidence type="ECO:0000313" key="2">
    <source>
        <dbReference type="EMBL" id="KAK8169419.1"/>
    </source>
</evidence>
<protein>
    <submittedName>
        <fullName evidence="2">Uncharacterized protein</fullName>
    </submittedName>
</protein>
<accession>A0ABR1XVP5</accession>
<evidence type="ECO:0000313" key="3">
    <source>
        <dbReference type="Proteomes" id="UP001456524"/>
    </source>
</evidence>